<sequence length="101" mass="11022">MLSSLLYCSDRLCQRDALPVGQIGADICQKPGIRRAERGGTLISERRLARLKVRAFIGMGAHASSPCPDNSASPPVSRRPCDYVCCRVCQSVTLNAAWLRC</sequence>
<dbReference type="AlphaFoldDB" id="A0AAD7SI07"/>
<keyword evidence="2" id="KW-1185">Reference proteome</keyword>
<dbReference type="Proteomes" id="UP001221898">
    <property type="component" value="Unassembled WGS sequence"/>
</dbReference>
<evidence type="ECO:0000313" key="1">
    <source>
        <dbReference type="EMBL" id="KAJ8402976.1"/>
    </source>
</evidence>
<dbReference type="EMBL" id="JAINUG010000060">
    <property type="protein sequence ID" value="KAJ8402976.1"/>
    <property type="molecule type" value="Genomic_DNA"/>
</dbReference>
<evidence type="ECO:0000313" key="2">
    <source>
        <dbReference type="Proteomes" id="UP001221898"/>
    </source>
</evidence>
<comment type="caution">
    <text evidence="1">The sequence shown here is derived from an EMBL/GenBank/DDBJ whole genome shotgun (WGS) entry which is preliminary data.</text>
</comment>
<name>A0AAD7SI07_9TELE</name>
<proteinExistence type="predicted"/>
<organism evidence="1 2">
    <name type="scientific">Aldrovandia affinis</name>
    <dbReference type="NCBI Taxonomy" id="143900"/>
    <lineage>
        <taxon>Eukaryota</taxon>
        <taxon>Metazoa</taxon>
        <taxon>Chordata</taxon>
        <taxon>Craniata</taxon>
        <taxon>Vertebrata</taxon>
        <taxon>Euteleostomi</taxon>
        <taxon>Actinopterygii</taxon>
        <taxon>Neopterygii</taxon>
        <taxon>Teleostei</taxon>
        <taxon>Notacanthiformes</taxon>
        <taxon>Halosauridae</taxon>
        <taxon>Aldrovandia</taxon>
    </lineage>
</organism>
<reference evidence="1" key="1">
    <citation type="journal article" date="2023" name="Science">
        <title>Genome structures resolve the early diversification of teleost fishes.</title>
        <authorList>
            <person name="Parey E."/>
            <person name="Louis A."/>
            <person name="Montfort J."/>
            <person name="Bouchez O."/>
            <person name="Roques C."/>
            <person name="Iampietro C."/>
            <person name="Lluch J."/>
            <person name="Castinel A."/>
            <person name="Donnadieu C."/>
            <person name="Desvignes T."/>
            <person name="Floi Bucao C."/>
            <person name="Jouanno E."/>
            <person name="Wen M."/>
            <person name="Mejri S."/>
            <person name="Dirks R."/>
            <person name="Jansen H."/>
            <person name="Henkel C."/>
            <person name="Chen W.J."/>
            <person name="Zahm M."/>
            <person name="Cabau C."/>
            <person name="Klopp C."/>
            <person name="Thompson A.W."/>
            <person name="Robinson-Rechavi M."/>
            <person name="Braasch I."/>
            <person name="Lecointre G."/>
            <person name="Bobe J."/>
            <person name="Postlethwait J.H."/>
            <person name="Berthelot C."/>
            <person name="Roest Crollius H."/>
            <person name="Guiguen Y."/>
        </authorList>
    </citation>
    <scope>NUCLEOTIDE SEQUENCE</scope>
    <source>
        <strain evidence="1">NC1722</strain>
    </source>
</reference>
<accession>A0AAD7SI07</accession>
<gene>
    <name evidence="1" type="ORF">AAFF_G00358920</name>
</gene>
<protein>
    <submittedName>
        <fullName evidence="1">Uncharacterized protein</fullName>
    </submittedName>
</protein>